<keyword evidence="6 11" id="KW-0798">TonB box</keyword>
<dbReference type="GO" id="GO:0044718">
    <property type="term" value="P:siderophore transmembrane transport"/>
    <property type="evidence" value="ECO:0007669"/>
    <property type="project" value="TreeGrafter"/>
</dbReference>
<dbReference type="InterPro" id="IPR039426">
    <property type="entry name" value="TonB-dep_rcpt-like"/>
</dbReference>
<keyword evidence="2 10" id="KW-0813">Transport</keyword>
<protein>
    <submittedName>
        <fullName evidence="15">Vitamin B12 transporter</fullName>
    </submittedName>
</protein>
<organism evidence="15 16">
    <name type="scientific">Oharaeibacter diazotrophicus</name>
    <dbReference type="NCBI Taxonomy" id="1920512"/>
    <lineage>
        <taxon>Bacteria</taxon>
        <taxon>Pseudomonadati</taxon>
        <taxon>Pseudomonadota</taxon>
        <taxon>Alphaproteobacteria</taxon>
        <taxon>Hyphomicrobiales</taxon>
        <taxon>Pleomorphomonadaceae</taxon>
        <taxon>Oharaeibacter</taxon>
    </lineage>
</organism>
<dbReference type="Gene3D" id="2.170.130.10">
    <property type="entry name" value="TonB-dependent receptor, plug domain"/>
    <property type="match status" value="1"/>
</dbReference>
<evidence type="ECO:0000256" key="1">
    <source>
        <dbReference type="ARBA" id="ARBA00004571"/>
    </source>
</evidence>
<evidence type="ECO:0000313" key="15">
    <source>
        <dbReference type="EMBL" id="TDP87068.1"/>
    </source>
</evidence>
<keyword evidence="5 12" id="KW-0732">Signal</keyword>
<dbReference type="CDD" id="cd01347">
    <property type="entry name" value="ligand_gated_channel"/>
    <property type="match status" value="1"/>
</dbReference>
<name>A0A4V3CWN3_9HYPH</name>
<keyword evidence="3 10" id="KW-1134">Transmembrane beta strand</keyword>
<evidence type="ECO:0000256" key="10">
    <source>
        <dbReference type="PROSITE-ProRule" id="PRU01360"/>
    </source>
</evidence>
<dbReference type="Proteomes" id="UP000294547">
    <property type="component" value="Unassembled WGS sequence"/>
</dbReference>
<feature type="chain" id="PRO_5020420281" evidence="12">
    <location>
        <begin position="22"/>
        <end position="621"/>
    </location>
</feature>
<dbReference type="PANTHER" id="PTHR30069">
    <property type="entry name" value="TONB-DEPENDENT OUTER MEMBRANE RECEPTOR"/>
    <property type="match status" value="1"/>
</dbReference>
<reference evidence="15 16" key="1">
    <citation type="submission" date="2019-03" db="EMBL/GenBank/DDBJ databases">
        <title>Genomic Encyclopedia of Type Strains, Phase IV (KMG-IV): sequencing the most valuable type-strain genomes for metagenomic binning, comparative biology and taxonomic classification.</title>
        <authorList>
            <person name="Goeker M."/>
        </authorList>
    </citation>
    <scope>NUCLEOTIDE SEQUENCE [LARGE SCALE GENOMIC DNA]</scope>
    <source>
        <strain evidence="15 16">DSM 102969</strain>
    </source>
</reference>
<dbReference type="SUPFAM" id="SSF56935">
    <property type="entry name" value="Porins"/>
    <property type="match status" value="1"/>
</dbReference>
<evidence type="ECO:0000256" key="12">
    <source>
        <dbReference type="SAM" id="SignalP"/>
    </source>
</evidence>
<proteinExistence type="inferred from homology"/>
<evidence type="ECO:0000256" key="4">
    <source>
        <dbReference type="ARBA" id="ARBA00022692"/>
    </source>
</evidence>
<dbReference type="OrthoDB" id="9760333at2"/>
<gene>
    <name evidence="15" type="ORF">EDD54_0953</name>
</gene>
<evidence type="ECO:0000256" key="11">
    <source>
        <dbReference type="RuleBase" id="RU003357"/>
    </source>
</evidence>
<comment type="caution">
    <text evidence="15">The sequence shown here is derived from an EMBL/GenBank/DDBJ whole genome shotgun (WGS) entry which is preliminary data.</text>
</comment>
<keyword evidence="16" id="KW-1185">Reference proteome</keyword>
<evidence type="ECO:0000256" key="7">
    <source>
        <dbReference type="ARBA" id="ARBA00023136"/>
    </source>
</evidence>
<dbReference type="AlphaFoldDB" id="A0A4V3CWN3"/>
<evidence type="ECO:0000313" key="16">
    <source>
        <dbReference type="Proteomes" id="UP000294547"/>
    </source>
</evidence>
<dbReference type="InterPro" id="IPR000531">
    <property type="entry name" value="Beta-barrel_TonB"/>
</dbReference>
<evidence type="ECO:0000256" key="5">
    <source>
        <dbReference type="ARBA" id="ARBA00022729"/>
    </source>
</evidence>
<evidence type="ECO:0000256" key="3">
    <source>
        <dbReference type="ARBA" id="ARBA00022452"/>
    </source>
</evidence>
<evidence type="ECO:0000256" key="6">
    <source>
        <dbReference type="ARBA" id="ARBA00023077"/>
    </source>
</evidence>
<dbReference type="PROSITE" id="PS52016">
    <property type="entry name" value="TONB_DEPENDENT_REC_3"/>
    <property type="match status" value="1"/>
</dbReference>
<evidence type="ECO:0000259" key="14">
    <source>
        <dbReference type="Pfam" id="PF07715"/>
    </source>
</evidence>
<keyword evidence="7 10" id="KW-0472">Membrane</keyword>
<feature type="domain" description="TonB-dependent receptor plug" evidence="14">
    <location>
        <begin position="44"/>
        <end position="151"/>
    </location>
</feature>
<sequence length="621" mass="65986">MSLVRLAVLATAVIAAAPAGAEEAADTPTVTVTAPFRGVPTKISKAGSAVTVVTAEEIRRTGARTLADVLAAVPGVALNTAGGEGGNTSVYIRGAANGQSLVLIDGVRVGDPSNTDAGFNFGAYPLDNVERIEVLRGPQSALYGSDAMGGVINIVTKRPKGPMSAEASTEFGSFRSHRETVSVSAAAGDFSLVAGGSNLGTSGFSSYAGGSEDDGTRRLAGYGKLSWQVAEDLAIDIAVDGARTRLQYDGFGYDTPENHGTTDLLSARGTVTKKAFDGRWTSALTLFANRNHRTYDEDTSTARYDGVRAGLEYQGTVTAGNWGIAVFGAGYEHESVDTLYDYDDGSFAYSSAVKDGLDHGWAFALHQFSPTDAWHLSAAVRLDDYEQSGSFATWRLTSAYELFDTETVLRASVGTGAKAPTPYQLFSQYANPAGLDPERSIGGDVGIEQTLLDGRAKLSASVFYNRFDDMIGFENNHYVNIGNTSTAGVELSGEWRLTDALKLTASYTFLEARDLDADVQLARRPRNSGSVGVSYTGIDKLTLGAKVVLVGERRDIDFNTWPAKDVTLPAYARVDLDADYAVNDKLSLTGRVVNLFDADYEQVLDYGTSGFAVYGGLKVKY</sequence>
<dbReference type="InterPro" id="IPR012910">
    <property type="entry name" value="Plug_dom"/>
</dbReference>
<dbReference type="GO" id="GO:0009279">
    <property type="term" value="C:cell outer membrane"/>
    <property type="evidence" value="ECO:0007669"/>
    <property type="project" value="UniProtKB-SubCell"/>
</dbReference>
<dbReference type="InterPro" id="IPR037066">
    <property type="entry name" value="Plug_dom_sf"/>
</dbReference>
<evidence type="ECO:0000256" key="9">
    <source>
        <dbReference type="ARBA" id="ARBA00023237"/>
    </source>
</evidence>
<dbReference type="Gene3D" id="2.40.170.20">
    <property type="entry name" value="TonB-dependent receptor, beta-barrel domain"/>
    <property type="match status" value="1"/>
</dbReference>
<dbReference type="PANTHER" id="PTHR30069:SF29">
    <property type="entry name" value="HEMOGLOBIN AND HEMOGLOBIN-HAPTOGLOBIN-BINDING PROTEIN 1-RELATED"/>
    <property type="match status" value="1"/>
</dbReference>
<dbReference type="InterPro" id="IPR036942">
    <property type="entry name" value="Beta-barrel_TonB_sf"/>
</dbReference>
<keyword evidence="4 10" id="KW-0812">Transmembrane</keyword>
<evidence type="ECO:0000256" key="2">
    <source>
        <dbReference type="ARBA" id="ARBA00022448"/>
    </source>
</evidence>
<accession>A0A4V3CWN3</accession>
<keyword evidence="9 10" id="KW-0998">Cell outer membrane</keyword>
<comment type="similarity">
    <text evidence="10 11">Belongs to the TonB-dependent receptor family.</text>
</comment>
<keyword evidence="8" id="KW-0675">Receptor</keyword>
<evidence type="ECO:0000259" key="13">
    <source>
        <dbReference type="Pfam" id="PF00593"/>
    </source>
</evidence>
<dbReference type="GO" id="GO:0015344">
    <property type="term" value="F:siderophore uptake transmembrane transporter activity"/>
    <property type="evidence" value="ECO:0007669"/>
    <property type="project" value="TreeGrafter"/>
</dbReference>
<dbReference type="EMBL" id="SNXY01000006">
    <property type="protein sequence ID" value="TDP87068.1"/>
    <property type="molecule type" value="Genomic_DNA"/>
</dbReference>
<dbReference type="RefSeq" id="WP_126536091.1">
    <property type="nucleotide sequence ID" value="NZ_BSPM01000008.1"/>
</dbReference>
<feature type="domain" description="TonB-dependent receptor-like beta-barrel" evidence="13">
    <location>
        <begin position="200"/>
        <end position="595"/>
    </location>
</feature>
<dbReference type="Pfam" id="PF07715">
    <property type="entry name" value="Plug"/>
    <property type="match status" value="1"/>
</dbReference>
<dbReference type="Pfam" id="PF00593">
    <property type="entry name" value="TonB_dep_Rec_b-barrel"/>
    <property type="match status" value="1"/>
</dbReference>
<comment type="subcellular location">
    <subcellularLocation>
        <location evidence="1 10">Cell outer membrane</location>
        <topology evidence="1 10">Multi-pass membrane protein</topology>
    </subcellularLocation>
</comment>
<evidence type="ECO:0000256" key="8">
    <source>
        <dbReference type="ARBA" id="ARBA00023170"/>
    </source>
</evidence>
<feature type="signal peptide" evidence="12">
    <location>
        <begin position="1"/>
        <end position="21"/>
    </location>
</feature>